<dbReference type="GO" id="GO:0000107">
    <property type="term" value="F:imidazoleglycerol-phosphate synthase activity"/>
    <property type="evidence" value="ECO:0007669"/>
    <property type="project" value="UniProtKB-UniRule"/>
</dbReference>
<evidence type="ECO:0000256" key="7">
    <source>
        <dbReference type="ARBA" id="ARBA00023239"/>
    </source>
</evidence>
<dbReference type="InterPro" id="IPR010139">
    <property type="entry name" value="Imidazole-glycPsynth_HisH"/>
</dbReference>
<keyword evidence="13" id="KW-0808">Transferase</keyword>
<evidence type="ECO:0000256" key="4">
    <source>
        <dbReference type="ARBA" id="ARBA00022801"/>
    </source>
</evidence>
<evidence type="ECO:0000256" key="2">
    <source>
        <dbReference type="ARBA" id="ARBA00011152"/>
    </source>
</evidence>
<name>A0A1V0N5D4_9ARCH</name>
<keyword evidence="3 10" id="KW-0028">Amino-acid biosynthesis</keyword>
<evidence type="ECO:0000313" key="13">
    <source>
        <dbReference type="EMBL" id="ARD85309.1"/>
    </source>
</evidence>
<dbReference type="RefSeq" id="WP_081142914.1">
    <property type="nucleotide sequence ID" value="NZ_CP015363.1"/>
</dbReference>
<dbReference type="InterPro" id="IPR029062">
    <property type="entry name" value="Class_I_gatase-like"/>
</dbReference>
<comment type="pathway">
    <text evidence="1 10">Amino-acid biosynthesis; L-histidine biosynthesis; L-histidine from 5-phospho-alpha-D-ribose 1-diphosphate: step 5/9.</text>
</comment>
<dbReference type="Gene3D" id="3.40.50.880">
    <property type="match status" value="1"/>
</dbReference>
<dbReference type="EC" id="4.3.2.10" evidence="10"/>
<feature type="domain" description="Glutamine amidotransferase" evidence="12">
    <location>
        <begin position="31"/>
        <end position="185"/>
    </location>
</feature>
<keyword evidence="14" id="KW-1185">Reference proteome</keyword>
<dbReference type="PIRSF" id="PIRSF000495">
    <property type="entry name" value="Amidotransf_hisH"/>
    <property type="match status" value="1"/>
</dbReference>
<evidence type="ECO:0000256" key="3">
    <source>
        <dbReference type="ARBA" id="ARBA00022605"/>
    </source>
</evidence>
<evidence type="ECO:0000259" key="12">
    <source>
        <dbReference type="Pfam" id="PF00117"/>
    </source>
</evidence>
<feature type="active site" evidence="10 11">
    <location>
        <position position="172"/>
    </location>
</feature>
<evidence type="ECO:0000313" key="14">
    <source>
        <dbReference type="Proteomes" id="UP000192050"/>
    </source>
</evidence>
<comment type="subunit">
    <text evidence="2 10">Heterodimer of HisH and HisF.</text>
</comment>
<gene>
    <name evidence="10" type="primary">hisH</name>
    <name evidence="13" type="ORF">FAD_1451</name>
</gene>
<dbReference type="PANTHER" id="PTHR42701">
    <property type="entry name" value="IMIDAZOLE GLYCEROL PHOSPHATE SYNTHASE SUBUNIT HISH"/>
    <property type="match status" value="1"/>
</dbReference>
<dbReference type="KEGG" id="fai:FAD_1451"/>
<dbReference type="CDD" id="cd01748">
    <property type="entry name" value="GATase1_IGP_Synthase"/>
    <property type="match status" value="1"/>
</dbReference>
<dbReference type="GO" id="GO:0005737">
    <property type="term" value="C:cytoplasm"/>
    <property type="evidence" value="ECO:0007669"/>
    <property type="project" value="UniProtKB-SubCell"/>
</dbReference>
<dbReference type="GO" id="GO:0004359">
    <property type="term" value="F:glutaminase activity"/>
    <property type="evidence" value="ECO:0007669"/>
    <property type="project" value="UniProtKB-EC"/>
</dbReference>
<dbReference type="GeneID" id="84218043"/>
<evidence type="ECO:0000256" key="1">
    <source>
        <dbReference type="ARBA" id="ARBA00005091"/>
    </source>
</evidence>
<dbReference type="InterPro" id="IPR017926">
    <property type="entry name" value="GATASE"/>
</dbReference>
<evidence type="ECO:0000256" key="8">
    <source>
        <dbReference type="ARBA" id="ARBA00047838"/>
    </source>
</evidence>
<dbReference type="OrthoDB" id="33401at2157"/>
<dbReference type="AlphaFoldDB" id="A0A1V0N5D4"/>
<feature type="active site" evidence="10 11">
    <location>
        <position position="170"/>
    </location>
</feature>
<comment type="subcellular location">
    <subcellularLocation>
        <location evidence="10">Cytoplasm</location>
    </subcellularLocation>
</comment>
<keyword evidence="4 10" id="KW-0378">Hydrolase</keyword>
<dbReference type="SUPFAM" id="SSF52317">
    <property type="entry name" value="Class I glutamine amidotransferase-like"/>
    <property type="match status" value="1"/>
</dbReference>
<proteinExistence type="inferred from homology"/>
<dbReference type="GO" id="GO:0016829">
    <property type="term" value="F:lyase activity"/>
    <property type="evidence" value="ECO:0007669"/>
    <property type="project" value="UniProtKB-KW"/>
</dbReference>
<keyword evidence="7 10" id="KW-0456">Lyase</keyword>
<reference evidence="13 14" key="1">
    <citation type="submission" date="2011-10" db="EMBL/GenBank/DDBJ databases">
        <title>Metabolic and evolutionary patterns in the extreme acidophile Ferroplasma acidiphilum.</title>
        <authorList>
            <person name="Golyshina O.V."/>
            <person name="Kozyavkin S.A."/>
            <person name="Tatusov R.L."/>
            <person name="Slesarev A.I."/>
            <person name="Golyshin P.N."/>
        </authorList>
    </citation>
    <scope>NUCLEOTIDE SEQUENCE [LARGE SCALE GENOMIC DNA]</scope>
    <source>
        <strain evidence="14">Y</strain>
    </source>
</reference>
<organism evidence="13 14">
    <name type="scientific">Ferroplasma acidiphilum</name>
    <dbReference type="NCBI Taxonomy" id="74969"/>
    <lineage>
        <taxon>Archaea</taxon>
        <taxon>Methanobacteriati</taxon>
        <taxon>Thermoplasmatota</taxon>
        <taxon>Thermoplasmata</taxon>
        <taxon>Thermoplasmatales</taxon>
        <taxon>Ferroplasmaceae</taxon>
        <taxon>Ferroplasma</taxon>
    </lineage>
</organism>
<keyword evidence="10" id="KW-0963">Cytoplasm</keyword>
<comment type="function">
    <text evidence="10">IGPS catalyzes the conversion of PRFAR and glutamine to IGP, AICAR and glutamate. The HisH subunit catalyzes the hydrolysis of glutamine to glutamate and ammonia as part of the synthesis of IGP and AICAR. The resulting ammonia molecule is channeled to the active site of HisF.</text>
</comment>
<evidence type="ECO:0000256" key="9">
    <source>
        <dbReference type="ARBA" id="ARBA00049534"/>
    </source>
</evidence>
<evidence type="ECO:0000256" key="10">
    <source>
        <dbReference type="HAMAP-Rule" id="MF_00278"/>
    </source>
</evidence>
<keyword evidence="6 10" id="KW-0368">Histidine biosynthesis</keyword>
<dbReference type="EC" id="3.5.1.2" evidence="10"/>
<dbReference type="UniPathway" id="UPA00031">
    <property type="reaction ID" value="UER00010"/>
</dbReference>
<dbReference type="EMBL" id="CP015363">
    <property type="protein sequence ID" value="ARD85309.1"/>
    <property type="molecule type" value="Genomic_DNA"/>
</dbReference>
<dbReference type="HAMAP" id="MF_00278">
    <property type="entry name" value="HisH"/>
    <property type="match status" value="1"/>
</dbReference>
<keyword evidence="5 10" id="KW-0315">Glutamine amidotransferase</keyword>
<evidence type="ECO:0000256" key="6">
    <source>
        <dbReference type="ARBA" id="ARBA00023102"/>
    </source>
</evidence>
<dbReference type="STRING" id="74969.FAD_1451"/>
<feature type="active site" description="Nucleophile" evidence="10 11">
    <location>
        <position position="72"/>
    </location>
</feature>
<comment type="catalytic activity">
    <reaction evidence="8 10">
        <text>5-[(5-phospho-1-deoxy-D-ribulos-1-ylimino)methylamino]-1-(5-phospho-beta-D-ribosyl)imidazole-4-carboxamide + L-glutamine = D-erythro-1-(imidazol-4-yl)glycerol 3-phosphate + 5-amino-1-(5-phospho-beta-D-ribosyl)imidazole-4-carboxamide + L-glutamate + H(+)</text>
        <dbReference type="Rhea" id="RHEA:24793"/>
        <dbReference type="ChEBI" id="CHEBI:15378"/>
        <dbReference type="ChEBI" id="CHEBI:29985"/>
        <dbReference type="ChEBI" id="CHEBI:58278"/>
        <dbReference type="ChEBI" id="CHEBI:58359"/>
        <dbReference type="ChEBI" id="CHEBI:58475"/>
        <dbReference type="ChEBI" id="CHEBI:58525"/>
        <dbReference type="EC" id="4.3.2.10"/>
    </reaction>
</comment>
<dbReference type="NCBIfam" id="TIGR01855">
    <property type="entry name" value="IMP_synth_hisH"/>
    <property type="match status" value="1"/>
</dbReference>
<dbReference type="GO" id="GO:0000105">
    <property type="term" value="P:L-histidine biosynthetic process"/>
    <property type="evidence" value="ECO:0007669"/>
    <property type="project" value="UniProtKB-UniRule"/>
</dbReference>
<dbReference type="PANTHER" id="PTHR42701:SF1">
    <property type="entry name" value="IMIDAZOLE GLYCEROL PHOSPHATE SYNTHASE SUBUNIT HISH"/>
    <property type="match status" value="1"/>
</dbReference>
<dbReference type="Proteomes" id="UP000192050">
    <property type="component" value="Chromosome"/>
</dbReference>
<comment type="catalytic activity">
    <reaction evidence="9 10">
        <text>L-glutamine + H2O = L-glutamate + NH4(+)</text>
        <dbReference type="Rhea" id="RHEA:15889"/>
        <dbReference type="ChEBI" id="CHEBI:15377"/>
        <dbReference type="ChEBI" id="CHEBI:28938"/>
        <dbReference type="ChEBI" id="CHEBI:29985"/>
        <dbReference type="ChEBI" id="CHEBI:58359"/>
        <dbReference type="EC" id="3.5.1.2"/>
    </reaction>
</comment>
<evidence type="ECO:0000256" key="11">
    <source>
        <dbReference type="PIRSR" id="PIRSR000495-1"/>
    </source>
</evidence>
<dbReference type="Pfam" id="PF00117">
    <property type="entry name" value="GATase"/>
    <property type="match status" value="1"/>
</dbReference>
<protein>
    <recommendedName>
        <fullName evidence="10">Imidazole glycerol phosphate synthase subunit HisH</fullName>
        <ecNumber evidence="10">4.3.2.10</ecNumber>
    </recommendedName>
    <alternativeName>
        <fullName evidence="10">IGP synthase glutaminase subunit</fullName>
        <ecNumber evidence="10">3.5.1.2</ecNumber>
    </alternativeName>
    <alternativeName>
        <fullName evidence="10">IGP synthase subunit HisH</fullName>
    </alternativeName>
    <alternativeName>
        <fullName evidence="10">ImGP synthase subunit HisH</fullName>
        <shortName evidence="10">IGPS subunit HisH</shortName>
    </alternativeName>
</protein>
<accession>A0A1V0N5D4</accession>
<sequence length="189" mass="20983">MIAIIDINTGNLSNINRIVRGKVTSDPYEIEKSEKIIFPGVGSFQYVSQIIKPIKDLLVERIKSGIPYLGICLGLEILFENSEEGPGNGLGVFNGTVKKFNGVKTPHMGWNTVNVKSPSKIMEGIGNDSFFYFMHSYYVPENQYTVMETEYGNKFASGIEMGNIYGVQFHPEKSGNDGIRVLKNFGGLK</sequence>
<dbReference type="PROSITE" id="PS51273">
    <property type="entry name" value="GATASE_TYPE_1"/>
    <property type="match status" value="1"/>
</dbReference>
<evidence type="ECO:0000256" key="5">
    <source>
        <dbReference type="ARBA" id="ARBA00022962"/>
    </source>
</evidence>